<feature type="domain" description="N-acetyltransferase" evidence="1">
    <location>
        <begin position="9"/>
        <end position="92"/>
    </location>
</feature>
<dbReference type="SUPFAM" id="SSF55729">
    <property type="entry name" value="Acyl-CoA N-acyltransferases (Nat)"/>
    <property type="match status" value="1"/>
</dbReference>
<dbReference type="GO" id="GO:0016740">
    <property type="term" value="F:transferase activity"/>
    <property type="evidence" value="ECO:0007669"/>
    <property type="project" value="UniProtKB-KW"/>
</dbReference>
<evidence type="ECO:0000313" key="2">
    <source>
        <dbReference type="EMBL" id="OBW90775.1"/>
    </source>
</evidence>
<keyword evidence="2" id="KW-0808">Transferase</keyword>
<dbReference type="RefSeq" id="WP_066110368.1">
    <property type="nucleotide sequence ID" value="NZ_JTJL01000082.1"/>
</dbReference>
<dbReference type="Gene3D" id="3.40.630.30">
    <property type="match status" value="1"/>
</dbReference>
<dbReference type="CDD" id="cd04301">
    <property type="entry name" value="NAT_SF"/>
    <property type="match status" value="1"/>
</dbReference>
<protein>
    <submittedName>
        <fullName evidence="2">Acetyltransferase</fullName>
    </submittedName>
</protein>
<organism evidence="2 3">
    <name type="scientific">Gallibacterium salpingitidis</name>
    <dbReference type="NCBI Taxonomy" id="505341"/>
    <lineage>
        <taxon>Bacteria</taxon>
        <taxon>Pseudomonadati</taxon>
        <taxon>Pseudomonadota</taxon>
        <taxon>Gammaproteobacteria</taxon>
        <taxon>Pasteurellales</taxon>
        <taxon>Pasteurellaceae</taxon>
        <taxon>Gallibacterium</taxon>
    </lineage>
</organism>
<name>A0A1A7NMD7_9PAST</name>
<dbReference type="PANTHER" id="PTHR31435">
    <property type="entry name" value="PROTEIN NATD1"/>
    <property type="match status" value="1"/>
</dbReference>
<dbReference type="Pfam" id="PF14542">
    <property type="entry name" value="Acetyltransf_CG"/>
    <property type="match status" value="1"/>
</dbReference>
<dbReference type="Proteomes" id="UP000092649">
    <property type="component" value="Unassembled WGS sequence"/>
</dbReference>
<reference evidence="2 3" key="1">
    <citation type="submission" date="2014-11" db="EMBL/GenBank/DDBJ databases">
        <title>Pan-genome of Gallibacterium spp.</title>
        <authorList>
            <person name="Kudirkiene E."/>
            <person name="Bojesen A.M."/>
        </authorList>
    </citation>
    <scope>NUCLEOTIDE SEQUENCE [LARGE SCALE GENOMIC DNA]</scope>
    <source>
        <strain evidence="2 3">F150</strain>
    </source>
</reference>
<dbReference type="PANTHER" id="PTHR31435:SF10">
    <property type="entry name" value="BSR4717 PROTEIN"/>
    <property type="match status" value="1"/>
</dbReference>
<dbReference type="InterPro" id="IPR031165">
    <property type="entry name" value="GNAT_YJDJ"/>
</dbReference>
<dbReference type="EMBL" id="JTJL01000082">
    <property type="protein sequence ID" value="OBW90775.1"/>
    <property type="molecule type" value="Genomic_DNA"/>
</dbReference>
<proteinExistence type="predicted"/>
<dbReference type="AlphaFoldDB" id="A0A1A7NMD7"/>
<dbReference type="InterPro" id="IPR045057">
    <property type="entry name" value="Gcn5-rel_NAT"/>
</dbReference>
<gene>
    <name evidence="2" type="ORF">QS62_11645</name>
</gene>
<dbReference type="InterPro" id="IPR016181">
    <property type="entry name" value="Acyl_CoA_acyltransferase"/>
</dbReference>
<accession>A0A1A7NMD7</accession>
<comment type="caution">
    <text evidence="2">The sequence shown here is derived from an EMBL/GenBank/DDBJ whole genome shotgun (WGS) entry which is preliminary data.</text>
</comment>
<dbReference type="OrthoDB" id="9813275at2"/>
<dbReference type="PROSITE" id="PS51729">
    <property type="entry name" value="GNAT_YJDJ"/>
    <property type="match status" value="1"/>
</dbReference>
<evidence type="ECO:0000313" key="3">
    <source>
        <dbReference type="Proteomes" id="UP000092649"/>
    </source>
</evidence>
<sequence length="92" mass="10530">MNELTIQHSDNGQIGTFFIKDQDKRLAELTYEYINPQTIDANHTFVDPSLRNQGIGDKLLKALLQFTEQKQLKIIASCSYVAAKLRKYQLAN</sequence>
<keyword evidence="3" id="KW-1185">Reference proteome</keyword>
<evidence type="ECO:0000259" key="1">
    <source>
        <dbReference type="PROSITE" id="PS51729"/>
    </source>
</evidence>